<evidence type="ECO:0000256" key="3">
    <source>
        <dbReference type="ARBA" id="ARBA00022771"/>
    </source>
</evidence>
<feature type="domain" description="C2H2-type" evidence="6">
    <location>
        <begin position="195"/>
        <end position="222"/>
    </location>
</feature>
<dbReference type="FunFam" id="3.30.160.60:FF:000100">
    <property type="entry name" value="Zinc finger 45-like"/>
    <property type="match status" value="1"/>
</dbReference>
<sequence>MNSLKRYKRKGVAKQLEEDSDQNYAKISKKMRNQVAVKEEPKDGEYQCDHCHLSFEEEQQLFEHEVVHFKTEDLNVCEDCGQVFATKLSLLSHRRAKHNVKFSTKGSRFECPHCGKTFLQKSGLGTHMTIHTGEKPFKCDVCGLVFRLNSSLQRHLCREHYTYKAFKCEECGKEFGHNSDLMHHKRSVHAKVRPFVCQICDERFTTNVVLMRHVNIHFELKLNECKVCGAKFSHSGSLYNHMKIHSDKREYECHSCGKSYKLKSHLKNHSCKLNSKLSSKKGRPKDLNELDDSLIECQEL</sequence>
<gene>
    <name evidence="8" type="primary">LOC117643435</name>
</gene>
<dbReference type="Pfam" id="PF00096">
    <property type="entry name" value="zf-C2H2"/>
    <property type="match status" value="5"/>
</dbReference>
<feature type="domain" description="C2H2-type" evidence="6">
    <location>
        <begin position="223"/>
        <end position="250"/>
    </location>
</feature>
<dbReference type="OrthoDB" id="6077919at2759"/>
<feature type="domain" description="C2H2-type" evidence="6">
    <location>
        <begin position="166"/>
        <end position="194"/>
    </location>
</feature>
<dbReference type="SUPFAM" id="SSF57667">
    <property type="entry name" value="beta-beta-alpha zinc fingers"/>
    <property type="match status" value="4"/>
</dbReference>
<feature type="domain" description="C2H2-type" evidence="6">
    <location>
        <begin position="109"/>
        <end position="136"/>
    </location>
</feature>
<dbReference type="GeneID" id="117643435"/>
<feature type="domain" description="C2H2-type" evidence="6">
    <location>
        <begin position="251"/>
        <end position="269"/>
    </location>
</feature>
<proteinExistence type="predicted"/>
<dbReference type="InParanoid" id="A0A6P8YET1"/>
<protein>
    <submittedName>
        <fullName evidence="8">Gastrula zinc finger protein XlCGF8.2DB-like isoform X1</fullName>
    </submittedName>
</protein>
<keyword evidence="3 5" id="KW-0863">Zinc-finger</keyword>
<dbReference type="PROSITE" id="PS00028">
    <property type="entry name" value="ZINC_FINGER_C2H2_1"/>
    <property type="match status" value="5"/>
</dbReference>
<dbReference type="SMART" id="SM00355">
    <property type="entry name" value="ZnF_C2H2"/>
    <property type="match status" value="8"/>
</dbReference>
<feature type="domain" description="C2H2-type" evidence="6">
    <location>
        <begin position="46"/>
        <end position="73"/>
    </location>
</feature>
<evidence type="ECO:0000256" key="1">
    <source>
        <dbReference type="ARBA" id="ARBA00022723"/>
    </source>
</evidence>
<feature type="domain" description="C2H2-type" evidence="6">
    <location>
        <begin position="75"/>
        <end position="103"/>
    </location>
</feature>
<dbReference type="InterPro" id="IPR036236">
    <property type="entry name" value="Znf_C2H2_sf"/>
</dbReference>
<evidence type="ECO:0000256" key="4">
    <source>
        <dbReference type="ARBA" id="ARBA00022833"/>
    </source>
</evidence>
<dbReference type="Proteomes" id="UP000515158">
    <property type="component" value="Unplaced"/>
</dbReference>
<keyword evidence="1" id="KW-0479">Metal-binding</keyword>
<dbReference type="PANTHER" id="PTHR24408:SF34">
    <property type="entry name" value="ZINC FINGER PROTEIN 672-RELATED"/>
    <property type="match status" value="1"/>
</dbReference>
<dbReference type="FunFam" id="3.30.160.60:FF:000340">
    <property type="entry name" value="zinc finger protein 473 isoform X1"/>
    <property type="match status" value="1"/>
</dbReference>
<dbReference type="GO" id="GO:0000981">
    <property type="term" value="F:DNA-binding transcription factor activity, RNA polymerase II-specific"/>
    <property type="evidence" value="ECO:0007669"/>
    <property type="project" value="TreeGrafter"/>
</dbReference>
<dbReference type="AlphaFoldDB" id="A0A6P8YET1"/>
<dbReference type="RefSeq" id="XP_034238233.1">
    <property type="nucleotide sequence ID" value="XM_034382342.1"/>
</dbReference>
<dbReference type="FunFam" id="3.30.160.60:FF:000710">
    <property type="entry name" value="Zinc finger protein 768"/>
    <property type="match status" value="1"/>
</dbReference>
<dbReference type="PROSITE" id="PS50157">
    <property type="entry name" value="ZINC_FINGER_C2H2_2"/>
    <property type="match status" value="8"/>
</dbReference>
<dbReference type="GO" id="GO:0043565">
    <property type="term" value="F:sequence-specific DNA binding"/>
    <property type="evidence" value="ECO:0007669"/>
    <property type="project" value="TreeGrafter"/>
</dbReference>
<dbReference type="Pfam" id="PF13894">
    <property type="entry name" value="zf-C2H2_4"/>
    <property type="match status" value="1"/>
</dbReference>
<dbReference type="FunFam" id="3.30.160.60:FF:000446">
    <property type="entry name" value="Zinc finger protein"/>
    <property type="match status" value="1"/>
</dbReference>
<dbReference type="FunFam" id="3.30.160.60:FF:000161">
    <property type="entry name" value="Zinc finger protein 366"/>
    <property type="match status" value="1"/>
</dbReference>
<keyword evidence="2" id="KW-0677">Repeat</keyword>
<evidence type="ECO:0000256" key="5">
    <source>
        <dbReference type="PROSITE-ProRule" id="PRU00042"/>
    </source>
</evidence>
<dbReference type="InterPro" id="IPR013087">
    <property type="entry name" value="Znf_C2H2_type"/>
</dbReference>
<keyword evidence="4" id="KW-0862">Zinc</keyword>
<evidence type="ECO:0000313" key="8">
    <source>
        <dbReference type="RefSeq" id="XP_034238233.1"/>
    </source>
</evidence>
<keyword evidence="7" id="KW-1185">Reference proteome</keyword>
<accession>A0A6P8YET1</accession>
<organism evidence="8">
    <name type="scientific">Thrips palmi</name>
    <name type="common">Melon thrips</name>
    <dbReference type="NCBI Taxonomy" id="161013"/>
    <lineage>
        <taxon>Eukaryota</taxon>
        <taxon>Metazoa</taxon>
        <taxon>Ecdysozoa</taxon>
        <taxon>Arthropoda</taxon>
        <taxon>Hexapoda</taxon>
        <taxon>Insecta</taxon>
        <taxon>Pterygota</taxon>
        <taxon>Neoptera</taxon>
        <taxon>Paraneoptera</taxon>
        <taxon>Thysanoptera</taxon>
        <taxon>Terebrantia</taxon>
        <taxon>Thripoidea</taxon>
        <taxon>Thripidae</taxon>
        <taxon>Thrips</taxon>
    </lineage>
</organism>
<evidence type="ECO:0000259" key="6">
    <source>
        <dbReference type="PROSITE" id="PS50157"/>
    </source>
</evidence>
<evidence type="ECO:0000313" key="7">
    <source>
        <dbReference type="Proteomes" id="UP000515158"/>
    </source>
</evidence>
<evidence type="ECO:0000256" key="2">
    <source>
        <dbReference type="ARBA" id="ARBA00022737"/>
    </source>
</evidence>
<dbReference type="GO" id="GO:0008270">
    <property type="term" value="F:zinc ion binding"/>
    <property type="evidence" value="ECO:0007669"/>
    <property type="project" value="UniProtKB-KW"/>
</dbReference>
<feature type="domain" description="C2H2-type" evidence="6">
    <location>
        <begin position="137"/>
        <end position="165"/>
    </location>
</feature>
<dbReference type="PANTHER" id="PTHR24408">
    <property type="entry name" value="ZINC FINGER PROTEIN"/>
    <property type="match status" value="1"/>
</dbReference>
<dbReference type="Gene3D" id="3.30.160.60">
    <property type="entry name" value="Classic Zinc Finger"/>
    <property type="match status" value="7"/>
</dbReference>
<reference evidence="8" key="1">
    <citation type="submission" date="2025-08" db="UniProtKB">
        <authorList>
            <consortium name="RefSeq"/>
        </authorList>
    </citation>
    <scope>IDENTIFICATION</scope>
    <source>
        <tissue evidence="8">Total insect</tissue>
    </source>
</reference>
<name>A0A6P8YET1_THRPL</name>
<dbReference type="GO" id="GO:0005634">
    <property type="term" value="C:nucleus"/>
    <property type="evidence" value="ECO:0007669"/>
    <property type="project" value="TreeGrafter"/>
</dbReference>
<dbReference type="KEGG" id="tpal:117643435"/>